<comment type="caution">
    <text evidence="8">Lacks conserved residue(s) required for the propagation of feature annotation.</text>
</comment>
<dbReference type="InterPro" id="IPR004698">
    <property type="entry name" value="Zn/Fe_permease_fun/pln"/>
</dbReference>
<evidence type="ECO:0000256" key="1">
    <source>
        <dbReference type="ARBA" id="ARBA00004141"/>
    </source>
</evidence>
<proteinExistence type="inferred from homology"/>
<dbReference type="STRING" id="3218.A9RKN5"/>
<gene>
    <name evidence="9" type="ORF">PHYPA_009281</name>
</gene>
<feature type="transmembrane region" description="Helical" evidence="8">
    <location>
        <begin position="275"/>
        <end position="296"/>
    </location>
</feature>
<keyword evidence="3 8" id="KW-0813">Transport</keyword>
<dbReference type="NCBIfam" id="TIGR00820">
    <property type="entry name" value="zip"/>
    <property type="match status" value="1"/>
</dbReference>
<dbReference type="PaxDb" id="3218-PP1S14_371V6.1"/>
<dbReference type="Gramene" id="Pp3c6_21160V3.6">
    <property type="protein sequence ID" value="Pp3c6_21160V3.6"/>
    <property type="gene ID" value="Pp3c6_21160"/>
</dbReference>
<dbReference type="GO" id="GO:0016020">
    <property type="term" value="C:membrane"/>
    <property type="evidence" value="ECO:0007669"/>
    <property type="project" value="UniProtKB-SubCell"/>
</dbReference>
<dbReference type="eggNOG" id="KOG1558">
    <property type="taxonomic scope" value="Eukaryota"/>
</dbReference>
<dbReference type="Gramene" id="Pp3c6_21160V3.3">
    <property type="protein sequence ID" value="Pp3c6_21160V3.3"/>
    <property type="gene ID" value="Pp3c6_21160"/>
</dbReference>
<dbReference type="InterPro" id="IPR003689">
    <property type="entry name" value="ZIP"/>
</dbReference>
<evidence type="ECO:0000256" key="6">
    <source>
        <dbReference type="ARBA" id="ARBA00023065"/>
    </source>
</evidence>
<dbReference type="PANTHER" id="PTHR11040:SF44">
    <property type="entry name" value="PROTEIN ZNTC-RELATED"/>
    <property type="match status" value="1"/>
</dbReference>
<reference evidence="10" key="3">
    <citation type="submission" date="2020-12" db="UniProtKB">
        <authorList>
            <consortium name="EnsemblPlants"/>
        </authorList>
    </citation>
    <scope>IDENTIFICATION</scope>
</reference>
<comment type="similarity">
    <text evidence="2 8">Belongs to the ZIP transporter (TC 2.A.5) family.</text>
</comment>
<feature type="transmembrane region" description="Helical" evidence="8">
    <location>
        <begin position="131"/>
        <end position="152"/>
    </location>
</feature>
<feature type="transmembrane region" description="Helical" evidence="8">
    <location>
        <begin position="347"/>
        <end position="366"/>
    </location>
</feature>
<keyword evidence="6 8" id="KW-0406">Ion transport</keyword>
<reference evidence="9 11" key="2">
    <citation type="journal article" date="2018" name="Plant J.">
        <title>The Physcomitrella patens chromosome-scale assembly reveals moss genome structure and evolution.</title>
        <authorList>
            <person name="Lang D."/>
            <person name="Ullrich K.K."/>
            <person name="Murat F."/>
            <person name="Fuchs J."/>
            <person name="Jenkins J."/>
            <person name="Haas F.B."/>
            <person name="Piednoel M."/>
            <person name="Gundlach H."/>
            <person name="Van Bel M."/>
            <person name="Meyberg R."/>
            <person name="Vives C."/>
            <person name="Morata J."/>
            <person name="Symeonidi A."/>
            <person name="Hiss M."/>
            <person name="Muchero W."/>
            <person name="Kamisugi Y."/>
            <person name="Saleh O."/>
            <person name="Blanc G."/>
            <person name="Decker E.L."/>
            <person name="van Gessel N."/>
            <person name="Grimwood J."/>
            <person name="Hayes R.D."/>
            <person name="Graham S.W."/>
            <person name="Gunter L.E."/>
            <person name="McDaniel S.F."/>
            <person name="Hoernstein S.N.W."/>
            <person name="Larsson A."/>
            <person name="Li F.W."/>
            <person name="Perroud P.F."/>
            <person name="Phillips J."/>
            <person name="Ranjan P."/>
            <person name="Rokshar D.S."/>
            <person name="Rothfels C.J."/>
            <person name="Schneider L."/>
            <person name="Shu S."/>
            <person name="Stevenson D.W."/>
            <person name="Thummler F."/>
            <person name="Tillich M."/>
            <person name="Villarreal Aguilar J.C."/>
            <person name="Widiez T."/>
            <person name="Wong G.K."/>
            <person name="Wymore A."/>
            <person name="Zhang Y."/>
            <person name="Zimmer A.D."/>
            <person name="Quatrano R.S."/>
            <person name="Mayer K.F.X."/>
            <person name="Goodstein D."/>
            <person name="Casacuberta J.M."/>
            <person name="Vandepoele K."/>
            <person name="Reski R."/>
            <person name="Cuming A.C."/>
            <person name="Tuskan G.A."/>
            <person name="Maumus F."/>
            <person name="Salse J."/>
            <person name="Schmutz J."/>
            <person name="Rensing S.A."/>
        </authorList>
    </citation>
    <scope>NUCLEOTIDE SEQUENCE [LARGE SCALE GENOMIC DNA]</scope>
    <source>
        <strain evidence="10 11">cv. Gransden 2004</strain>
    </source>
</reference>
<dbReference type="GO" id="GO:0005385">
    <property type="term" value="F:zinc ion transmembrane transporter activity"/>
    <property type="evidence" value="ECO:0007669"/>
    <property type="project" value="InterPro"/>
</dbReference>
<evidence type="ECO:0000256" key="7">
    <source>
        <dbReference type="ARBA" id="ARBA00023136"/>
    </source>
</evidence>
<dbReference type="EnsemblPlants" id="Pp3c6_21160V3.1">
    <property type="protein sequence ID" value="Pp3c6_21160V3.1"/>
    <property type="gene ID" value="Pp3c6_21160"/>
</dbReference>
<feature type="transmembrane region" description="Helical" evidence="8">
    <location>
        <begin position="58"/>
        <end position="78"/>
    </location>
</feature>
<dbReference type="Gramene" id="Pp3c6_21160V3.2">
    <property type="protein sequence ID" value="Pp3c6_21160V3.2"/>
    <property type="gene ID" value="Pp3c6_21160"/>
</dbReference>
<dbReference type="Proteomes" id="UP000006727">
    <property type="component" value="Chromosome 6"/>
</dbReference>
<sequence length="367" mass="39555">MFERSSGLLVPSRNSTPNYLKLSTDMWAGDVIKMVEINCGPTAADDCHDKVASTHLKVVAIAVILSTSALGVLIPFFGRRSRLFRTDGNPFMVVKAFAAGVILATAFVHMLPAAHRVLSNPCLPEDPWGKFAWAGFITMLAALGTLVMDSAATEFYMNRPEHHHGHHHDSAKIEDSEHKNDVEKQPSCAVITHPHTHEDVNDDGHFTNIRHVVVAQVFEFGIVAHSIIIGITVGVSNSPCTIKPLFAALTFHQFFEGFALGGCVAQAEFSNLSTLIMGIFFAITTPLGIGTGMGALATYNPNSAKALIIQGVFDSISGGILVYMALVDLIAADFLSKRMRSSRRLQIASFVALFCGAGCMSLVGIWA</sequence>
<reference evidence="9 11" key="1">
    <citation type="journal article" date="2008" name="Science">
        <title>The Physcomitrella genome reveals evolutionary insights into the conquest of land by plants.</title>
        <authorList>
            <person name="Rensing S."/>
            <person name="Lang D."/>
            <person name="Zimmer A."/>
            <person name="Terry A."/>
            <person name="Salamov A."/>
            <person name="Shapiro H."/>
            <person name="Nishiyama T."/>
            <person name="Perroud P.-F."/>
            <person name="Lindquist E."/>
            <person name="Kamisugi Y."/>
            <person name="Tanahashi T."/>
            <person name="Sakakibara K."/>
            <person name="Fujita T."/>
            <person name="Oishi K."/>
            <person name="Shin-I T."/>
            <person name="Kuroki Y."/>
            <person name="Toyoda A."/>
            <person name="Suzuki Y."/>
            <person name="Hashimoto A."/>
            <person name="Yamaguchi K."/>
            <person name="Sugano A."/>
            <person name="Kohara Y."/>
            <person name="Fujiyama A."/>
            <person name="Anterola A."/>
            <person name="Aoki S."/>
            <person name="Ashton N."/>
            <person name="Barbazuk W.B."/>
            <person name="Barker E."/>
            <person name="Bennetzen J."/>
            <person name="Bezanilla M."/>
            <person name="Blankenship R."/>
            <person name="Cho S.H."/>
            <person name="Dutcher S."/>
            <person name="Estelle M."/>
            <person name="Fawcett J.A."/>
            <person name="Gundlach H."/>
            <person name="Hanada K."/>
            <person name="Heyl A."/>
            <person name="Hicks K.A."/>
            <person name="Hugh J."/>
            <person name="Lohr M."/>
            <person name="Mayer K."/>
            <person name="Melkozernov A."/>
            <person name="Murata T."/>
            <person name="Nelson D."/>
            <person name="Pils B."/>
            <person name="Prigge M."/>
            <person name="Reiss B."/>
            <person name="Renner T."/>
            <person name="Rombauts S."/>
            <person name="Rushton P."/>
            <person name="Sanderfoot A."/>
            <person name="Schween G."/>
            <person name="Shiu S.-H."/>
            <person name="Stueber K."/>
            <person name="Theodoulou F.L."/>
            <person name="Tu H."/>
            <person name="Van de Peer Y."/>
            <person name="Verrier P.J."/>
            <person name="Waters E."/>
            <person name="Wood A."/>
            <person name="Yang L."/>
            <person name="Cove D."/>
            <person name="Cuming A."/>
            <person name="Hasebe M."/>
            <person name="Lucas S."/>
            <person name="Mishler D.B."/>
            <person name="Reski R."/>
            <person name="Grigoriev I."/>
            <person name="Quatrano R.S."/>
            <person name="Boore J.L."/>
        </authorList>
    </citation>
    <scope>NUCLEOTIDE SEQUENCE [LARGE SCALE GENOMIC DNA]</scope>
    <source>
        <strain evidence="10 11">cv. Gransden 2004</strain>
    </source>
</reference>
<evidence type="ECO:0000313" key="10">
    <source>
        <dbReference type="EnsemblPlants" id="Pp3c6_21160V3.1"/>
    </source>
</evidence>
<dbReference type="Gramene" id="Pp3c6_21160V3.5">
    <property type="protein sequence ID" value="Pp3c6_21160V3.5"/>
    <property type="gene ID" value="Pp3c6_21160"/>
</dbReference>
<dbReference type="EnsemblPlants" id="Pp3c6_21160V3.5">
    <property type="protein sequence ID" value="Pp3c6_21160V3.5"/>
    <property type="gene ID" value="Pp3c6_21160"/>
</dbReference>
<dbReference type="OMA" id="CEDETHE"/>
<evidence type="ECO:0000256" key="4">
    <source>
        <dbReference type="ARBA" id="ARBA00022692"/>
    </source>
</evidence>
<keyword evidence="5 8" id="KW-1133">Transmembrane helix</keyword>
<evidence type="ECO:0000313" key="11">
    <source>
        <dbReference type="Proteomes" id="UP000006727"/>
    </source>
</evidence>
<keyword evidence="7 8" id="KW-0472">Membrane</keyword>
<evidence type="ECO:0000256" key="8">
    <source>
        <dbReference type="RuleBase" id="RU362088"/>
    </source>
</evidence>
<dbReference type="EnsemblPlants" id="Pp3c6_21160V3.6">
    <property type="protein sequence ID" value="Pp3c6_21160V3.6"/>
    <property type="gene ID" value="Pp3c6_21160"/>
</dbReference>
<feature type="transmembrane region" description="Helical" evidence="8">
    <location>
        <begin position="316"/>
        <end position="335"/>
    </location>
</feature>
<dbReference type="EnsemblPlants" id="Pp3c6_21160V3.2">
    <property type="protein sequence ID" value="Pp3c6_21160V3.2"/>
    <property type="gene ID" value="Pp3c6_21160"/>
</dbReference>
<dbReference type="Pfam" id="PF02535">
    <property type="entry name" value="Zip"/>
    <property type="match status" value="1"/>
</dbReference>
<dbReference type="EnsemblPlants" id="Pp3c6_21160V3.3">
    <property type="protein sequence ID" value="Pp3c6_21160V3.3"/>
    <property type="gene ID" value="Pp3c6_21160"/>
</dbReference>
<evidence type="ECO:0000256" key="5">
    <source>
        <dbReference type="ARBA" id="ARBA00022989"/>
    </source>
</evidence>
<keyword evidence="4 8" id="KW-0812">Transmembrane</keyword>
<evidence type="ECO:0000313" key="9">
    <source>
        <dbReference type="EMBL" id="PNR52906.1"/>
    </source>
</evidence>
<accession>A9RKN5</accession>
<dbReference type="AlphaFoldDB" id="A9RKN5"/>
<dbReference type="EMBL" id="ABEU02000006">
    <property type="protein sequence ID" value="PNR52906.1"/>
    <property type="molecule type" value="Genomic_DNA"/>
</dbReference>
<protein>
    <submittedName>
        <fullName evidence="9 10">Uncharacterized protein</fullName>
    </submittedName>
</protein>
<evidence type="ECO:0000256" key="2">
    <source>
        <dbReference type="ARBA" id="ARBA00006939"/>
    </source>
</evidence>
<dbReference type="Gramene" id="Pp3c6_21160V3.1">
    <property type="protein sequence ID" value="Pp3c6_21160V3.1"/>
    <property type="gene ID" value="Pp3c6_21160"/>
</dbReference>
<name>A9RKN5_PHYPA</name>
<evidence type="ECO:0000256" key="3">
    <source>
        <dbReference type="ARBA" id="ARBA00022448"/>
    </source>
</evidence>
<comment type="subcellular location">
    <subcellularLocation>
        <location evidence="1 8">Membrane</location>
        <topology evidence="1 8">Multi-pass membrane protein</topology>
    </subcellularLocation>
</comment>
<dbReference type="HOGENOM" id="CLU_027089_3_0_1"/>
<feature type="transmembrane region" description="Helical" evidence="8">
    <location>
        <begin position="90"/>
        <end position="111"/>
    </location>
</feature>
<organism evidence="9">
    <name type="scientific">Physcomitrium patens</name>
    <name type="common">Spreading-leaved earth moss</name>
    <name type="synonym">Physcomitrella patens</name>
    <dbReference type="NCBI Taxonomy" id="3218"/>
    <lineage>
        <taxon>Eukaryota</taxon>
        <taxon>Viridiplantae</taxon>
        <taxon>Streptophyta</taxon>
        <taxon>Embryophyta</taxon>
        <taxon>Bryophyta</taxon>
        <taxon>Bryophytina</taxon>
        <taxon>Bryopsida</taxon>
        <taxon>Funariidae</taxon>
        <taxon>Funariales</taxon>
        <taxon>Funariaceae</taxon>
        <taxon>Physcomitrium</taxon>
    </lineage>
</organism>
<keyword evidence="11" id="KW-1185">Reference proteome</keyword>
<dbReference type="PANTHER" id="PTHR11040">
    <property type="entry name" value="ZINC/IRON TRANSPORTER"/>
    <property type="match status" value="1"/>
</dbReference>